<organism evidence="2 3">
    <name type="scientific">Nocardioides marmorisolisilvae</name>
    <dbReference type="NCBI Taxonomy" id="1542737"/>
    <lineage>
        <taxon>Bacteria</taxon>
        <taxon>Bacillati</taxon>
        <taxon>Actinomycetota</taxon>
        <taxon>Actinomycetes</taxon>
        <taxon>Propionibacteriales</taxon>
        <taxon>Nocardioidaceae</taxon>
        <taxon>Nocardioides</taxon>
    </lineage>
</organism>
<dbReference type="OrthoDB" id="3376052at2"/>
<dbReference type="PROSITE" id="PS51186">
    <property type="entry name" value="GNAT"/>
    <property type="match status" value="1"/>
</dbReference>
<accession>A0A3N0DUV3</accession>
<evidence type="ECO:0000313" key="2">
    <source>
        <dbReference type="EMBL" id="RNL79321.1"/>
    </source>
</evidence>
<sequence>MTEDGGVGKQLRIVEVTEETEDAWRQIHNTIIPASPLSAEEISERRQVNLLTLAYAGEDLVGNATVRSPTDNSDTRTVIVKILPEYRNRGYGTEYLAQMLEVARQLGSQRIETVVLVANVDGMRFAVGNWFCEIDRYVVDGAEYVDLALLPVDPRE</sequence>
<gene>
    <name evidence="2" type="ORF">EFL95_10000</name>
</gene>
<comment type="caution">
    <text evidence="2">The sequence shown here is derived from an EMBL/GenBank/DDBJ whole genome shotgun (WGS) entry which is preliminary data.</text>
</comment>
<dbReference type="Pfam" id="PF00583">
    <property type="entry name" value="Acetyltransf_1"/>
    <property type="match status" value="1"/>
</dbReference>
<dbReference type="EMBL" id="RJSG01000002">
    <property type="protein sequence ID" value="RNL79321.1"/>
    <property type="molecule type" value="Genomic_DNA"/>
</dbReference>
<name>A0A3N0DUV3_9ACTN</name>
<keyword evidence="2" id="KW-0808">Transferase</keyword>
<proteinExistence type="predicted"/>
<dbReference type="Proteomes" id="UP000277094">
    <property type="component" value="Unassembled WGS sequence"/>
</dbReference>
<feature type="domain" description="N-acetyltransferase" evidence="1">
    <location>
        <begin position="11"/>
        <end position="151"/>
    </location>
</feature>
<protein>
    <submittedName>
        <fullName evidence="2">GNAT family N-acetyltransferase</fullName>
    </submittedName>
</protein>
<dbReference type="SUPFAM" id="SSF55729">
    <property type="entry name" value="Acyl-CoA N-acyltransferases (Nat)"/>
    <property type="match status" value="1"/>
</dbReference>
<dbReference type="CDD" id="cd04301">
    <property type="entry name" value="NAT_SF"/>
    <property type="match status" value="1"/>
</dbReference>
<dbReference type="InterPro" id="IPR016181">
    <property type="entry name" value="Acyl_CoA_acyltransferase"/>
</dbReference>
<evidence type="ECO:0000313" key="3">
    <source>
        <dbReference type="Proteomes" id="UP000277094"/>
    </source>
</evidence>
<dbReference type="AlphaFoldDB" id="A0A3N0DUV3"/>
<keyword evidence="3" id="KW-1185">Reference proteome</keyword>
<dbReference type="InterPro" id="IPR000182">
    <property type="entry name" value="GNAT_dom"/>
</dbReference>
<evidence type="ECO:0000259" key="1">
    <source>
        <dbReference type="PROSITE" id="PS51186"/>
    </source>
</evidence>
<dbReference type="Gene3D" id="3.40.630.30">
    <property type="match status" value="1"/>
</dbReference>
<reference evidence="2 3" key="1">
    <citation type="submission" date="2018-11" db="EMBL/GenBank/DDBJ databases">
        <authorList>
            <person name="Li F."/>
        </authorList>
    </citation>
    <scope>NUCLEOTIDE SEQUENCE [LARGE SCALE GENOMIC DNA]</scope>
    <source>
        <strain evidence="2 3">KIS18-7</strain>
    </source>
</reference>
<dbReference type="GO" id="GO:0016747">
    <property type="term" value="F:acyltransferase activity, transferring groups other than amino-acyl groups"/>
    <property type="evidence" value="ECO:0007669"/>
    <property type="project" value="InterPro"/>
</dbReference>